<organism evidence="2">
    <name type="scientific">viral metagenome</name>
    <dbReference type="NCBI Taxonomy" id="1070528"/>
    <lineage>
        <taxon>unclassified sequences</taxon>
        <taxon>metagenomes</taxon>
        <taxon>organismal metagenomes</taxon>
    </lineage>
</organism>
<dbReference type="EMBL" id="MN740927">
    <property type="protein sequence ID" value="QHU18310.1"/>
    <property type="molecule type" value="Genomic_DNA"/>
</dbReference>
<accession>A0A6C0KNN8</accession>
<proteinExistence type="predicted"/>
<dbReference type="AlphaFoldDB" id="A0A6C0KNN8"/>
<keyword evidence="1" id="KW-0812">Transmembrane</keyword>
<protein>
    <submittedName>
        <fullName evidence="2">Uncharacterized protein</fullName>
    </submittedName>
</protein>
<name>A0A6C0KNN8_9ZZZZ</name>
<sequence length="68" mass="7816">MDRDYTTVNVLSRDQQPTTTQITRPTSYQTFCLNVEIFIKNVILLICLLGLGSMFVVIVMLILKSYRS</sequence>
<keyword evidence="1" id="KW-1133">Transmembrane helix</keyword>
<reference evidence="2" key="1">
    <citation type="journal article" date="2020" name="Nature">
        <title>Giant virus diversity and host interactions through global metagenomics.</title>
        <authorList>
            <person name="Schulz F."/>
            <person name="Roux S."/>
            <person name="Paez-Espino D."/>
            <person name="Jungbluth S."/>
            <person name="Walsh D.A."/>
            <person name="Denef V.J."/>
            <person name="McMahon K.D."/>
            <person name="Konstantinidis K.T."/>
            <person name="Eloe-Fadrosh E.A."/>
            <person name="Kyrpides N.C."/>
            <person name="Woyke T."/>
        </authorList>
    </citation>
    <scope>NUCLEOTIDE SEQUENCE</scope>
    <source>
        <strain evidence="2">GVMAG-S-3300013006-138</strain>
    </source>
</reference>
<evidence type="ECO:0000256" key="1">
    <source>
        <dbReference type="SAM" id="Phobius"/>
    </source>
</evidence>
<evidence type="ECO:0000313" key="2">
    <source>
        <dbReference type="EMBL" id="QHU18310.1"/>
    </source>
</evidence>
<keyword evidence="1" id="KW-0472">Membrane</keyword>
<feature type="transmembrane region" description="Helical" evidence="1">
    <location>
        <begin position="42"/>
        <end position="63"/>
    </location>
</feature>